<comment type="caution">
    <text evidence="1">The sequence shown here is derived from an EMBL/GenBank/DDBJ whole genome shotgun (WGS) entry which is preliminary data.</text>
</comment>
<accession>A0A7U8GSA1</accession>
<dbReference type="PANTHER" id="PTHR35145">
    <property type="entry name" value="CYTOPLASMIC PROTEIN-RELATED"/>
    <property type="match status" value="1"/>
</dbReference>
<dbReference type="AlphaFoldDB" id="A0A7U8GSA1"/>
<dbReference type="EMBL" id="AAOW01000003">
    <property type="protein sequence ID" value="EAR62277.1"/>
    <property type="molecule type" value="Genomic_DNA"/>
</dbReference>
<proteinExistence type="predicted"/>
<dbReference type="InterPro" id="IPR038056">
    <property type="entry name" value="YjbR-like_sf"/>
</dbReference>
<dbReference type="Gene3D" id="3.90.1150.30">
    <property type="match status" value="1"/>
</dbReference>
<evidence type="ECO:0008006" key="3">
    <source>
        <dbReference type="Google" id="ProtNLM"/>
    </source>
</evidence>
<organism evidence="1 2">
    <name type="scientific">Neptuniibacter caesariensis</name>
    <dbReference type="NCBI Taxonomy" id="207954"/>
    <lineage>
        <taxon>Bacteria</taxon>
        <taxon>Pseudomonadati</taxon>
        <taxon>Pseudomonadota</taxon>
        <taxon>Gammaproteobacteria</taxon>
        <taxon>Oceanospirillales</taxon>
        <taxon>Oceanospirillaceae</taxon>
        <taxon>Neptuniibacter</taxon>
    </lineage>
</organism>
<evidence type="ECO:0000313" key="2">
    <source>
        <dbReference type="Proteomes" id="UP000002171"/>
    </source>
</evidence>
<dbReference type="OrthoDB" id="3194910at2"/>
<dbReference type="Pfam" id="PF04237">
    <property type="entry name" value="YjbR"/>
    <property type="match status" value="1"/>
</dbReference>
<protein>
    <recommendedName>
        <fullName evidence="3">MmcQ-like protein</fullName>
    </recommendedName>
</protein>
<dbReference type="Proteomes" id="UP000002171">
    <property type="component" value="Unassembled WGS sequence"/>
</dbReference>
<evidence type="ECO:0000313" key="1">
    <source>
        <dbReference type="EMBL" id="EAR62277.1"/>
    </source>
</evidence>
<keyword evidence="2" id="KW-1185">Reference proteome</keyword>
<sequence>MNAEQAQAYCLKRPDATMDFPFVPDVPVFKIKGKMFGLLGQCSENGKELGTEYAGCHFLNLKCDPDEAIMLRDIFPEVKAAYHMSKTHWISVVLIDSMPEKEIERLIDRSFALVVKSLKKTERLQLELKYPHEQLYR</sequence>
<dbReference type="InterPro" id="IPR007351">
    <property type="entry name" value="YjbR"/>
</dbReference>
<gene>
    <name evidence="1" type="ORF">MED92_14608</name>
</gene>
<name>A0A7U8GSA1_NEPCE</name>
<dbReference type="PANTHER" id="PTHR35145:SF1">
    <property type="entry name" value="CYTOPLASMIC PROTEIN"/>
    <property type="match status" value="1"/>
</dbReference>
<reference evidence="1 2" key="1">
    <citation type="submission" date="2006-02" db="EMBL/GenBank/DDBJ databases">
        <authorList>
            <person name="Pinhassi J."/>
            <person name="Pedros-Alio C."/>
            <person name="Ferriera S."/>
            <person name="Johnson J."/>
            <person name="Kravitz S."/>
            <person name="Halpern A."/>
            <person name="Remington K."/>
            <person name="Beeson K."/>
            <person name="Tran B."/>
            <person name="Rogers Y.-H."/>
            <person name="Friedman R."/>
            <person name="Venter J.C."/>
        </authorList>
    </citation>
    <scope>NUCLEOTIDE SEQUENCE [LARGE SCALE GENOMIC DNA]</scope>
    <source>
        <strain evidence="1 2">MED92</strain>
    </source>
</reference>
<dbReference type="InterPro" id="IPR058532">
    <property type="entry name" value="YjbR/MT2646/Rv2570-like"/>
</dbReference>
<dbReference type="SUPFAM" id="SSF142906">
    <property type="entry name" value="YjbR-like"/>
    <property type="match status" value="1"/>
</dbReference>
<dbReference type="RefSeq" id="WP_007020587.1">
    <property type="nucleotide sequence ID" value="NZ_CH724125.1"/>
</dbReference>